<reference evidence="2" key="1">
    <citation type="journal article" date="2022" name="Int. J. Mol. Sci.">
        <title>Draft Genome of Tanacetum Coccineum: Genomic Comparison of Closely Related Tanacetum-Family Plants.</title>
        <authorList>
            <person name="Yamashiro T."/>
            <person name="Shiraishi A."/>
            <person name="Nakayama K."/>
            <person name="Satake H."/>
        </authorList>
    </citation>
    <scope>NUCLEOTIDE SEQUENCE</scope>
</reference>
<keyword evidence="3" id="KW-1185">Reference proteome</keyword>
<proteinExistence type="predicted"/>
<evidence type="ECO:0000313" key="2">
    <source>
        <dbReference type="EMBL" id="GJS62237.1"/>
    </source>
</evidence>
<reference evidence="2" key="2">
    <citation type="submission" date="2022-01" db="EMBL/GenBank/DDBJ databases">
        <authorList>
            <person name="Yamashiro T."/>
            <person name="Shiraishi A."/>
            <person name="Satake H."/>
            <person name="Nakayama K."/>
        </authorList>
    </citation>
    <scope>NUCLEOTIDE SEQUENCE</scope>
</reference>
<name>A0ABQ4XAE6_9ASTR</name>
<organism evidence="2 3">
    <name type="scientific">Tanacetum coccineum</name>
    <dbReference type="NCBI Taxonomy" id="301880"/>
    <lineage>
        <taxon>Eukaryota</taxon>
        <taxon>Viridiplantae</taxon>
        <taxon>Streptophyta</taxon>
        <taxon>Embryophyta</taxon>
        <taxon>Tracheophyta</taxon>
        <taxon>Spermatophyta</taxon>
        <taxon>Magnoliopsida</taxon>
        <taxon>eudicotyledons</taxon>
        <taxon>Gunneridae</taxon>
        <taxon>Pentapetalae</taxon>
        <taxon>asterids</taxon>
        <taxon>campanulids</taxon>
        <taxon>Asterales</taxon>
        <taxon>Asteraceae</taxon>
        <taxon>Asteroideae</taxon>
        <taxon>Anthemideae</taxon>
        <taxon>Anthemidinae</taxon>
        <taxon>Tanacetum</taxon>
    </lineage>
</organism>
<gene>
    <name evidence="2" type="ORF">Tco_0657021</name>
</gene>
<feature type="compositionally biased region" description="Polar residues" evidence="1">
    <location>
        <begin position="182"/>
        <end position="209"/>
    </location>
</feature>
<dbReference type="Proteomes" id="UP001151760">
    <property type="component" value="Unassembled WGS sequence"/>
</dbReference>
<feature type="region of interest" description="Disordered" evidence="1">
    <location>
        <begin position="157"/>
        <end position="235"/>
    </location>
</feature>
<evidence type="ECO:0000313" key="3">
    <source>
        <dbReference type="Proteomes" id="UP001151760"/>
    </source>
</evidence>
<accession>A0ABQ4XAE6</accession>
<dbReference type="EMBL" id="BQNB010009346">
    <property type="protein sequence ID" value="GJS62237.1"/>
    <property type="molecule type" value="Genomic_DNA"/>
</dbReference>
<feature type="compositionally biased region" description="Basic and acidic residues" evidence="1">
    <location>
        <begin position="210"/>
        <end position="231"/>
    </location>
</feature>
<comment type="caution">
    <text evidence="2">The sequence shown here is derived from an EMBL/GenBank/DDBJ whole genome shotgun (WGS) entry which is preliminary data.</text>
</comment>
<sequence>MSHRLAVITVTLLQSTRKDTTITTSLPEITPFIALQLRVARLEQEMSEVKKTDHSADVLASIRSQVPTAVDKYLGTESMMLPKVLARTQQIYSRILWVDWPRVYPNQESERVEGVYQNPKGNKIKSANRNPANYHLYHALMEAFIADEDVMDKEVADKVKDHKRKHDSNDDEDDDDDEGPSAGSNQARESDASATKQHLTLTSTGWQITDTRDAGSDEGHVSDPEDNDNAHMPKIPDTTTWFRLIPEEERSASLPIDLPEADNMVIPPIDLPKADNNWANAFVKAHQDPDENKLHNKIEDIGSFIRWYCQRIGKEELSKADLEGPAFMMVKVFHENNTSLQFQMEECHKLLTNQIDLVNPEGYRIVPDLSNPLPLGGPPALSISKLKAALYPDFGLEELVPSLWIESEREYDISAAYGITHWKMMRINEVHKFSDGTLTRIKEKRDFMVKDFKLFKFNKGMENRKWTEDDKRRSEDFIEMIERNLEQEIFESRKLHPSETKVFHNEDGNPARANIKQALGSYERSHKGVKASANSDIVYFFTSAQDGDPLQDDVRLCLADDLKKAQDHNQRQVNDESKDHYPKCIRYQMKNQMSTSKD</sequence>
<feature type="compositionally biased region" description="Acidic residues" evidence="1">
    <location>
        <begin position="169"/>
        <end position="179"/>
    </location>
</feature>
<evidence type="ECO:0000256" key="1">
    <source>
        <dbReference type="SAM" id="MobiDB-lite"/>
    </source>
</evidence>
<protein>
    <submittedName>
        <fullName evidence="2">Uncharacterized protein</fullName>
    </submittedName>
</protein>